<dbReference type="SUPFAM" id="SSF81665">
    <property type="entry name" value="Calcium ATPase, transmembrane domain M"/>
    <property type="match status" value="1"/>
</dbReference>
<dbReference type="Gene3D" id="1.20.1110.10">
    <property type="entry name" value="Calcium-transporting ATPase, transmembrane domain"/>
    <property type="match status" value="2"/>
</dbReference>
<keyword evidence="3" id="KW-1185">Reference proteome</keyword>
<evidence type="ECO:0000313" key="3">
    <source>
        <dbReference type="Proteomes" id="UP001596183"/>
    </source>
</evidence>
<evidence type="ECO:0000259" key="1">
    <source>
        <dbReference type="Pfam" id="PF00689"/>
    </source>
</evidence>
<protein>
    <submittedName>
        <fullName evidence="2">Cation-translocating P-type ATPase C-terminal domain-containing protein</fullName>
    </submittedName>
</protein>
<proteinExistence type="predicted"/>
<evidence type="ECO:0000313" key="2">
    <source>
        <dbReference type="EMBL" id="MFC5674003.1"/>
    </source>
</evidence>
<dbReference type="RefSeq" id="WP_381218356.1">
    <property type="nucleotide sequence ID" value="NZ_JBHSPC010000100.1"/>
</dbReference>
<dbReference type="EMBL" id="JBHSPC010000100">
    <property type="protein sequence ID" value="MFC5674003.1"/>
    <property type="molecule type" value="Genomic_DNA"/>
</dbReference>
<organism evidence="2 3">
    <name type="scientific">Streptomyces incanus</name>
    <dbReference type="NCBI Taxonomy" id="887453"/>
    <lineage>
        <taxon>Bacteria</taxon>
        <taxon>Bacillati</taxon>
        <taxon>Actinomycetota</taxon>
        <taxon>Actinomycetes</taxon>
        <taxon>Kitasatosporales</taxon>
        <taxon>Streptomycetaceae</taxon>
        <taxon>Streptomyces</taxon>
    </lineage>
</organism>
<comment type="caution">
    <text evidence="2">The sequence shown here is derived from an EMBL/GenBank/DDBJ whole genome shotgun (WGS) entry which is preliminary data.</text>
</comment>
<sequence length="214" mass="22904">MIPLDRPTPGERAVPVPVRRQSTSRPCLRCWLLWVDIIMDGPPAMALDVDSARDDVMRHPPRGPGERVLDARRLFAIGRAGAVVSLGTVTLLAATRSPVDPRTAASTASTTFVLFQLFNTLNARADDGPLPSRHQPRDRTLGLCLAGVLAARMTAVRLPWARGVLGAVPPDAAQWAVCRGTASTVLLAEHLRRVAIGGSFGGRRAGREPCPRGS</sequence>
<accession>A0ABW0XWD3</accession>
<dbReference type="InterPro" id="IPR023298">
    <property type="entry name" value="ATPase_P-typ_TM_dom_sf"/>
</dbReference>
<gene>
    <name evidence="2" type="ORF">ACFP2V_29150</name>
</gene>
<name>A0ABW0XWD3_9ACTN</name>
<dbReference type="Pfam" id="PF00689">
    <property type="entry name" value="Cation_ATPase_C"/>
    <property type="match status" value="1"/>
</dbReference>
<reference evidence="3" key="1">
    <citation type="journal article" date="2019" name="Int. J. Syst. Evol. Microbiol.">
        <title>The Global Catalogue of Microorganisms (GCM) 10K type strain sequencing project: providing services to taxonomists for standard genome sequencing and annotation.</title>
        <authorList>
            <consortium name="The Broad Institute Genomics Platform"/>
            <consortium name="The Broad Institute Genome Sequencing Center for Infectious Disease"/>
            <person name="Wu L."/>
            <person name="Ma J."/>
        </authorList>
    </citation>
    <scope>NUCLEOTIDE SEQUENCE [LARGE SCALE GENOMIC DNA]</scope>
    <source>
        <strain evidence="3">JCM 13852</strain>
    </source>
</reference>
<dbReference type="InterPro" id="IPR006068">
    <property type="entry name" value="ATPase_P-typ_cation-transptr_C"/>
</dbReference>
<feature type="domain" description="Cation-transporting P-type ATPase C-terminal" evidence="1">
    <location>
        <begin position="32"/>
        <end position="193"/>
    </location>
</feature>
<dbReference type="Proteomes" id="UP001596183">
    <property type="component" value="Unassembled WGS sequence"/>
</dbReference>